<organism evidence="2 3">
    <name type="scientific">Acidovorax benzenivorans</name>
    <dbReference type="NCBI Taxonomy" id="2987520"/>
    <lineage>
        <taxon>Bacteria</taxon>
        <taxon>Pseudomonadati</taxon>
        <taxon>Pseudomonadota</taxon>
        <taxon>Betaproteobacteria</taxon>
        <taxon>Burkholderiales</taxon>
        <taxon>Comamonadaceae</taxon>
        <taxon>Acidovorax</taxon>
    </lineage>
</organism>
<reference evidence="2" key="1">
    <citation type="submission" date="2022-10" db="EMBL/GenBank/DDBJ databases">
        <title>Description of microaerobic benzene degrading bacteria.</title>
        <authorList>
            <person name="Bedics A."/>
            <person name="Tancsics A."/>
            <person name="Banerjee S."/>
        </authorList>
    </citation>
    <scope>NUCLEOTIDE SEQUENCE</scope>
    <source>
        <strain evidence="2">D2M1</strain>
    </source>
</reference>
<dbReference type="SUPFAM" id="SSF159888">
    <property type="entry name" value="YdhG-like"/>
    <property type="match status" value="1"/>
</dbReference>
<dbReference type="InterPro" id="IPR014922">
    <property type="entry name" value="YdhG-like"/>
</dbReference>
<keyword evidence="3" id="KW-1185">Reference proteome</keyword>
<dbReference type="EMBL" id="JAPCKI010000001">
    <property type="protein sequence ID" value="MDD2176009.1"/>
    <property type="molecule type" value="Genomic_DNA"/>
</dbReference>
<evidence type="ECO:0000259" key="1">
    <source>
        <dbReference type="Pfam" id="PF08818"/>
    </source>
</evidence>
<comment type="caution">
    <text evidence="2">The sequence shown here is derived from an EMBL/GenBank/DDBJ whole genome shotgun (WGS) entry which is preliminary data.</text>
</comment>
<evidence type="ECO:0000313" key="2">
    <source>
        <dbReference type="EMBL" id="MDD2176009.1"/>
    </source>
</evidence>
<sequence>MANRSVPALLEDIRFLGETQYAMVQAVRALVLQPPFEAPTEEVKYGGILFASQGVSFCGVFAYQGHVSVEFGQGARINDPFGLLEGAGKGRRHLKLRSVDDLTHKRLAQYLLLALEAARQNT</sequence>
<name>A0ABT5RQN4_9BURK</name>
<accession>A0ABT5RQN4</accession>
<evidence type="ECO:0000313" key="3">
    <source>
        <dbReference type="Proteomes" id="UP001148932"/>
    </source>
</evidence>
<feature type="domain" description="YdhG-like" evidence="1">
    <location>
        <begin position="22"/>
        <end position="112"/>
    </location>
</feature>
<dbReference type="RefSeq" id="WP_274106267.1">
    <property type="nucleotide sequence ID" value="NZ_JAPCKI010000001.1"/>
</dbReference>
<proteinExistence type="predicted"/>
<dbReference type="Pfam" id="PF08818">
    <property type="entry name" value="DUF1801"/>
    <property type="match status" value="1"/>
</dbReference>
<gene>
    <name evidence="2" type="ORF">OIN59_01115</name>
</gene>
<protein>
    <submittedName>
        <fullName evidence="2">DUF1801 domain-containing protein</fullName>
    </submittedName>
</protein>
<dbReference type="Proteomes" id="UP001148932">
    <property type="component" value="Unassembled WGS sequence"/>
</dbReference>